<evidence type="ECO:0000259" key="6">
    <source>
        <dbReference type="SMART" id="SM00062"/>
    </source>
</evidence>
<dbReference type="GeneID" id="303173276"/>
<dbReference type="GO" id="GO:0016020">
    <property type="term" value="C:membrane"/>
    <property type="evidence" value="ECO:0007669"/>
    <property type="project" value="InterPro"/>
</dbReference>
<dbReference type="InterPro" id="IPR015168">
    <property type="entry name" value="SsuA/THI5"/>
</dbReference>
<keyword evidence="8" id="KW-1185">Reference proteome</keyword>
<gene>
    <name evidence="7" type="ORF">CZ674_08640</name>
</gene>
<dbReference type="GO" id="GO:0042626">
    <property type="term" value="F:ATPase-coupled transmembrane transporter activity"/>
    <property type="evidence" value="ECO:0007669"/>
    <property type="project" value="InterPro"/>
</dbReference>
<evidence type="ECO:0000313" key="7">
    <source>
        <dbReference type="EMBL" id="SJM62975.1"/>
    </source>
</evidence>
<dbReference type="SMART" id="SM00062">
    <property type="entry name" value="PBPb"/>
    <property type="match status" value="1"/>
</dbReference>
<dbReference type="Proteomes" id="UP000195787">
    <property type="component" value="Unassembled WGS sequence"/>
</dbReference>
<keyword evidence="3" id="KW-0813">Transport</keyword>
<dbReference type="PANTHER" id="PTHR30024">
    <property type="entry name" value="ALIPHATIC SULFONATES-BINDING PROTEIN-RELATED"/>
    <property type="match status" value="1"/>
</dbReference>
<dbReference type="PROSITE" id="PS51257">
    <property type="entry name" value="PROKAR_LIPOPROTEIN"/>
    <property type="match status" value="1"/>
</dbReference>
<evidence type="ECO:0000256" key="3">
    <source>
        <dbReference type="ARBA" id="ARBA00022448"/>
    </source>
</evidence>
<sequence length="329" mass="34953">MNRFTKSIAAAAAAVLLLAGCGGGGSADGGGTEGGEVVIGYQPGNTLALLKAQGTLEDRLEAEGYEVAWEELAIGTLVLEALNTGNIDFGHSSDANAIFSAANGKPIEYAASENPYPKGVALLSRADSGIATVADLEGSRVGVVEGGNMHYLLLRALDREGLSIDDVDVVYYANAADGMAAFQQGEFEVFGTWDPFLAIIQEQIETTTVLDAEGLADNRTFYFATPEFMENDPEILSIILEELQKSNQWANENSVDAAAILADELGLDPAPLETANERRDYGVLAMDDAAVQAQQDLADTFFDAGLIENEITVADYVDTEPTWIPENVK</sequence>
<dbReference type="OrthoDB" id="7808807at2"/>
<comment type="similarity">
    <text evidence="2">Belongs to the bacterial solute-binding protein SsuA/TauA family.</text>
</comment>
<dbReference type="PANTHER" id="PTHR30024:SF42">
    <property type="entry name" value="ALIPHATIC SULFONATES-BINDING PROTEIN-RELATED"/>
    <property type="match status" value="1"/>
</dbReference>
<protein>
    <submittedName>
        <fullName evidence="7">Alkanesulfonates-binding protein</fullName>
    </submittedName>
</protein>
<dbReference type="GO" id="GO:0042597">
    <property type="term" value="C:periplasmic space"/>
    <property type="evidence" value="ECO:0007669"/>
    <property type="project" value="UniProtKB-SubCell"/>
</dbReference>
<accession>A0A1R4G4H1</accession>
<proteinExistence type="inferred from homology"/>
<dbReference type="AlphaFoldDB" id="A0A1R4G4H1"/>
<name>A0A1R4G4H1_9MICO</name>
<evidence type="ECO:0000256" key="4">
    <source>
        <dbReference type="ARBA" id="ARBA00022729"/>
    </source>
</evidence>
<dbReference type="EMBL" id="FUHU01000037">
    <property type="protein sequence ID" value="SJM62975.1"/>
    <property type="molecule type" value="Genomic_DNA"/>
</dbReference>
<comment type="subcellular location">
    <subcellularLocation>
        <location evidence="1">Periplasm</location>
    </subcellularLocation>
</comment>
<dbReference type="InterPro" id="IPR010067">
    <property type="entry name" value="ABC_SsuA_sub-bd"/>
</dbReference>
<organism evidence="7 8">
    <name type="scientific">Agrococcus casei LMG 22410</name>
    <dbReference type="NCBI Taxonomy" id="1255656"/>
    <lineage>
        <taxon>Bacteria</taxon>
        <taxon>Bacillati</taxon>
        <taxon>Actinomycetota</taxon>
        <taxon>Actinomycetes</taxon>
        <taxon>Micrococcales</taxon>
        <taxon>Microbacteriaceae</taxon>
        <taxon>Agrococcus</taxon>
    </lineage>
</organism>
<evidence type="ECO:0000256" key="1">
    <source>
        <dbReference type="ARBA" id="ARBA00004418"/>
    </source>
</evidence>
<evidence type="ECO:0000256" key="2">
    <source>
        <dbReference type="ARBA" id="ARBA00010742"/>
    </source>
</evidence>
<reference evidence="7 8" key="1">
    <citation type="submission" date="2017-02" db="EMBL/GenBank/DDBJ databases">
        <authorList>
            <person name="Peterson S.W."/>
        </authorList>
    </citation>
    <scope>NUCLEOTIDE SEQUENCE [LARGE SCALE GENOMIC DNA]</scope>
    <source>
        <strain evidence="7 8">LMG 22410</strain>
    </source>
</reference>
<dbReference type="RefSeq" id="WP_086992150.1">
    <property type="nucleotide sequence ID" value="NZ_FUHU01000037.1"/>
</dbReference>
<dbReference type="Gene3D" id="3.40.190.10">
    <property type="entry name" value="Periplasmic binding protein-like II"/>
    <property type="match status" value="2"/>
</dbReference>
<dbReference type="SUPFAM" id="SSF53850">
    <property type="entry name" value="Periplasmic binding protein-like II"/>
    <property type="match status" value="1"/>
</dbReference>
<feature type="domain" description="Solute-binding protein family 3/N-terminal" evidence="6">
    <location>
        <begin position="36"/>
        <end position="253"/>
    </location>
</feature>
<dbReference type="InterPro" id="IPR001638">
    <property type="entry name" value="Solute-binding_3/MltF_N"/>
</dbReference>
<keyword evidence="4 5" id="KW-0732">Signal</keyword>
<dbReference type="NCBIfam" id="TIGR01728">
    <property type="entry name" value="SsuA_fam"/>
    <property type="match status" value="1"/>
</dbReference>
<evidence type="ECO:0000313" key="8">
    <source>
        <dbReference type="Proteomes" id="UP000195787"/>
    </source>
</evidence>
<evidence type="ECO:0000256" key="5">
    <source>
        <dbReference type="SAM" id="SignalP"/>
    </source>
</evidence>
<feature type="chain" id="PRO_5012255497" evidence="5">
    <location>
        <begin position="28"/>
        <end position="329"/>
    </location>
</feature>
<dbReference type="Pfam" id="PF09084">
    <property type="entry name" value="NMT1"/>
    <property type="match status" value="1"/>
</dbReference>
<feature type="signal peptide" evidence="5">
    <location>
        <begin position="1"/>
        <end position="27"/>
    </location>
</feature>